<evidence type="ECO:0000313" key="2">
    <source>
        <dbReference type="Proteomes" id="UP000076842"/>
    </source>
</evidence>
<dbReference type="InParanoid" id="A0A165EIE9"/>
<dbReference type="AlphaFoldDB" id="A0A165EIE9"/>
<name>A0A165EIE9_9BASI</name>
<dbReference type="Proteomes" id="UP000076842">
    <property type="component" value="Unassembled WGS sequence"/>
</dbReference>
<organism evidence="1 2">
    <name type="scientific">Calocera cornea HHB12733</name>
    <dbReference type="NCBI Taxonomy" id="1353952"/>
    <lineage>
        <taxon>Eukaryota</taxon>
        <taxon>Fungi</taxon>
        <taxon>Dikarya</taxon>
        <taxon>Basidiomycota</taxon>
        <taxon>Agaricomycotina</taxon>
        <taxon>Dacrymycetes</taxon>
        <taxon>Dacrymycetales</taxon>
        <taxon>Dacrymycetaceae</taxon>
        <taxon>Calocera</taxon>
    </lineage>
</organism>
<proteinExistence type="predicted"/>
<dbReference type="EMBL" id="KV424004">
    <property type="protein sequence ID" value="KZT54933.1"/>
    <property type="molecule type" value="Genomic_DNA"/>
</dbReference>
<reference evidence="1 2" key="1">
    <citation type="journal article" date="2016" name="Mol. Biol. Evol.">
        <title>Comparative Genomics of Early-Diverging Mushroom-Forming Fungi Provides Insights into the Origins of Lignocellulose Decay Capabilities.</title>
        <authorList>
            <person name="Nagy L.G."/>
            <person name="Riley R."/>
            <person name="Tritt A."/>
            <person name="Adam C."/>
            <person name="Daum C."/>
            <person name="Floudas D."/>
            <person name="Sun H."/>
            <person name="Yadav J.S."/>
            <person name="Pangilinan J."/>
            <person name="Larsson K.H."/>
            <person name="Matsuura K."/>
            <person name="Barry K."/>
            <person name="Labutti K."/>
            <person name="Kuo R."/>
            <person name="Ohm R.A."/>
            <person name="Bhattacharya S.S."/>
            <person name="Shirouzu T."/>
            <person name="Yoshinaga Y."/>
            <person name="Martin F.M."/>
            <person name="Grigoriev I.V."/>
            <person name="Hibbett D.S."/>
        </authorList>
    </citation>
    <scope>NUCLEOTIDE SEQUENCE [LARGE SCALE GENOMIC DNA]</scope>
    <source>
        <strain evidence="1 2">HHB12733</strain>
    </source>
</reference>
<evidence type="ECO:0000313" key="1">
    <source>
        <dbReference type="EMBL" id="KZT54933.1"/>
    </source>
</evidence>
<feature type="non-terminal residue" evidence="1">
    <location>
        <position position="112"/>
    </location>
</feature>
<sequence length="112" mass="12987">YGAFLTAQEWELAKWFRTSGISNTKLDALLDTALRNREGATFHNSRSLFQLVDSLPQPPSWICKRYSIESSIPESPPQQVEMFHRDPIEVVRELLGNPLFANDMKYTPRRVY</sequence>
<dbReference type="OrthoDB" id="2688393at2759"/>
<dbReference type="InterPro" id="IPR041078">
    <property type="entry name" value="Plavaka"/>
</dbReference>
<gene>
    <name evidence="1" type="ORF">CALCODRAFT_423663</name>
</gene>
<feature type="non-terminal residue" evidence="1">
    <location>
        <position position="1"/>
    </location>
</feature>
<protein>
    <submittedName>
        <fullName evidence="1">Uncharacterized protein</fullName>
    </submittedName>
</protein>
<keyword evidence="2" id="KW-1185">Reference proteome</keyword>
<dbReference type="Pfam" id="PF18759">
    <property type="entry name" value="Plavaka"/>
    <property type="match status" value="1"/>
</dbReference>
<accession>A0A165EIE9</accession>